<evidence type="ECO:0000256" key="17">
    <source>
        <dbReference type="SAM" id="Coils"/>
    </source>
</evidence>
<feature type="compositionally biased region" description="Low complexity" evidence="18">
    <location>
        <begin position="2019"/>
        <end position="2031"/>
    </location>
</feature>
<organism evidence="21 22">
    <name type="scientific">Laodelphax striatellus</name>
    <name type="common">Small brown planthopper</name>
    <name type="synonym">Delphax striatella</name>
    <dbReference type="NCBI Taxonomy" id="195883"/>
    <lineage>
        <taxon>Eukaryota</taxon>
        <taxon>Metazoa</taxon>
        <taxon>Ecdysozoa</taxon>
        <taxon>Arthropoda</taxon>
        <taxon>Hexapoda</taxon>
        <taxon>Insecta</taxon>
        <taxon>Pterygota</taxon>
        <taxon>Neoptera</taxon>
        <taxon>Paraneoptera</taxon>
        <taxon>Hemiptera</taxon>
        <taxon>Auchenorrhyncha</taxon>
        <taxon>Fulgoroidea</taxon>
        <taxon>Delphacidae</taxon>
        <taxon>Criomorphinae</taxon>
        <taxon>Laodelphax</taxon>
    </lineage>
</organism>
<dbReference type="Gene3D" id="2.10.110.10">
    <property type="entry name" value="Cysteine Rich Protein"/>
    <property type="match status" value="1"/>
</dbReference>
<dbReference type="PROSITE" id="PS51848">
    <property type="entry name" value="BMERB"/>
    <property type="match status" value="1"/>
</dbReference>
<feature type="compositionally biased region" description="Basic and acidic residues" evidence="18">
    <location>
        <begin position="2358"/>
        <end position="2368"/>
    </location>
</feature>
<evidence type="ECO:0000256" key="3">
    <source>
        <dbReference type="ARBA" id="ARBA00008223"/>
    </source>
</evidence>
<reference evidence="21 22" key="1">
    <citation type="journal article" date="2017" name="Gigascience">
        <title>Genome sequence of the small brown planthopper, Laodelphax striatellus.</title>
        <authorList>
            <person name="Zhu J."/>
            <person name="Jiang F."/>
            <person name="Wang X."/>
            <person name="Yang P."/>
            <person name="Bao Y."/>
            <person name="Zhao W."/>
            <person name="Wang W."/>
            <person name="Lu H."/>
            <person name="Wang Q."/>
            <person name="Cui N."/>
            <person name="Li J."/>
            <person name="Chen X."/>
            <person name="Luo L."/>
            <person name="Yu J."/>
            <person name="Kang L."/>
            <person name="Cui F."/>
        </authorList>
    </citation>
    <scope>NUCLEOTIDE SEQUENCE [LARGE SCALE GENOMIC DNA]</scope>
    <source>
        <strain evidence="21">Lst14</strain>
    </source>
</reference>
<keyword evidence="6" id="KW-0285">Flavoprotein</keyword>
<feature type="compositionally biased region" description="Basic and acidic residues" evidence="18">
    <location>
        <begin position="1972"/>
        <end position="1995"/>
    </location>
</feature>
<feature type="compositionally biased region" description="Acidic residues" evidence="18">
    <location>
        <begin position="1146"/>
        <end position="1162"/>
    </location>
</feature>
<evidence type="ECO:0000256" key="11">
    <source>
        <dbReference type="ARBA" id="ARBA00023002"/>
    </source>
</evidence>
<dbReference type="OrthoDB" id="20799at2759"/>
<dbReference type="Pfam" id="PF25413">
    <property type="entry name" value="Rossman_Mical"/>
    <property type="match status" value="1"/>
</dbReference>
<keyword evidence="14" id="KW-0009">Actin-binding</keyword>
<dbReference type="SUPFAM" id="SSF51905">
    <property type="entry name" value="FAD/NAD(P)-binding domain"/>
    <property type="match status" value="1"/>
</dbReference>
<dbReference type="SMR" id="A0A482WT20"/>
<comment type="similarity">
    <text evidence="3">Belongs to the Mical family.</text>
</comment>
<evidence type="ECO:0000256" key="12">
    <source>
        <dbReference type="ARBA" id="ARBA00023033"/>
    </source>
</evidence>
<dbReference type="PROSITE" id="PS00478">
    <property type="entry name" value="LIM_DOMAIN_1"/>
    <property type="match status" value="1"/>
</dbReference>
<dbReference type="InParanoid" id="A0A482WT20"/>
<feature type="domain" description="LIM zinc-binding" evidence="19">
    <location>
        <begin position="927"/>
        <end position="992"/>
    </location>
</feature>
<dbReference type="InterPro" id="IPR003953">
    <property type="entry name" value="FAD-dep_OxRdtase_2_FAD-bd"/>
</dbReference>
<dbReference type="Gene3D" id="3.50.50.60">
    <property type="entry name" value="FAD/NAD(P)-binding domain"/>
    <property type="match status" value="1"/>
</dbReference>
<dbReference type="CDD" id="cd09439">
    <property type="entry name" value="LIM_Mical"/>
    <property type="match status" value="1"/>
</dbReference>
<feature type="compositionally biased region" description="Polar residues" evidence="18">
    <location>
        <begin position="2347"/>
        <end position="2357"/>
    </location>
</feature>
<evidence type="ECO:0000256" key="7">
    <source>
        <dbReference type="ARBA" id="ARBA00022723"/>
    </source>
</evidence>
<dbReference type="InterPro" id="IPR036188">
    <property type="entry name" value="FAD/NAD-bd_sf"/>
</dbReference>
<name>A0A482WT20_LAOST</name>
<dbReference type="FunFam" id="3.50.50.60:FF:000004">
    <property type="entry name" value="protein-methionine sulfoxide oxidase MICAL2 isoform X1"/>
    <property type="match status" value="1"/>
</dbReference>
<keyword evidence="17" id="KW-0175">Coiled coil</keyword>
<gene>
    <name evidence="21" type="ORF">LSTR_LSTR014575</name>
</gene>
<feature type="region of interest" description="Disordered" evidence="18">
    <location>
        <begin position="1675"/>
        <end position="1700"/>
    </location>
</feature>
<feature type="region of interest" description="Disordered" evidence="18">
    <location>
        <begin position="613"/>
        <end position="660"/>
    </location>
</feature>
<keyword evidence="13 16" id="KW-0440">LIM domain</keyword>
<feature type="compositionally biased region" description="Polar residues" evidence="18">
    <location>
        <begin position="2257"/>
        <end position="2272"/>
    </location>
</feature>
<comment type="cofactor">
    <cofactor evidence="1">
        <name>FAD</name>
        <dbReference type="ChEBI" id="CHEBI:57692"/>
    </cofactor>
</comment>
<feature type="domain" description="BMERB" evidence="20">
    <location>
        <begin position="2418"/>
        <end position="2570"/>
    </location>
</feature>
<evidence type="ECO:0000313" key="22">
    <source>
        <dbReference type="Proteomes" id="UP000291343"/>
    </source>
</evidence>
<dbReference type="Proteomes" id="UP000291343">
    <property type="component" value="Unassembled WGS sequence"/>
</dbReference>
<proteinExistence type="inferred from homology"/>
<evidence type="ECO:0000256" key="2">
    <source>
        <dbReference type="ARBA" id="ARBA00004496"/>
    </source>
</evidence>
<keyword evidence="11" id="KW-0560">Oxidoreductase</keyword>
<feature type="compositionally biased region" description="Basic and acidic residues" evidence="18">
    <location>
        <begin position="998"/>
        <end position="1036"/>
    </location>
</feature>
<feature type="region of interest" description="Disordered" evidence="18">
    <location>
        <begin position="2240"/>
        <end position="2418"/>
    </location>
</feature>
<dbReference type="FunCoup" id="A0A482WT20">
    <property type="interactions" value="231"/>
</dbReference>
<feature type="compositionally biased region" description="Acidic residues" evidence="18">
    <location>
        <begin position="1192"/>
        <end position="1215"/>
    </location>
</feature>
<keyword evidence="7 16" id="KW-0479">Metal-binding</keyword>
<evidence type="ECO:0000256" key="9">
    <source>
        <dbReference type="ARBA" id="ARBA00022833"/>
    </source>
</evidence>
<feature type="coiled-coil region" evidence="17">
    <location>
        <begin position="2520"/>
        <end position="2574"/>
    </location>
</feature>
<dbReference type="SUPFAM" id="SSF57716">
    <property type="entry name" value="Glucocorticoid receptor-like (DNA-binding domain)"/>
    <property type="match status" value="1"/>
</dbReference>
<protein>
    <recommendedName>
        <fullName evidence="4">F-actin monooxygenase</fullName>
        <ecNumber evidence="4">1.14.13.225</ecNumber>
    </recommendedName>
</protein>
<feature type="compositionally biased region" description="Basic residues" evidence="18">
    <location>
        <begin position="2322"/>
        <end position="2331"/>
    </location>
</feature>
<dbReference type="PANTHER" id="PTHR23167:SF54">
    <property type="entry name" value="[F-ACTIN]-MONOOXYGENASE MICAL"/>
    <property type="match status" value="1"/>
</dbReference>
<dbReference type="PROSITE" id="PS50023">
    <property type="entry name" value="LIM_DOMAIN_2"/>
    <property type="match status" value="1"/>
</dbReference>
<feature type="region of interest" description="Disordered" evidence="18">
    <location>
        <begin position="1123"/>
        <end position="1237"/>
    </location>
</feature>
<comment type="catalytic activity">
    <reaction evidence="15">
        <text>L-methionyl-[F-actin] + NADPH + O2 + H(+) = L-methionyl-(R)-S-oxide-[F-actin] + NADP(+) + H2O</text>
        <dbReference type="Rhea" id="RHEA:51308"/>
        <dbReference type="Rhea" id="RHEA-COMP:12953"/>
        <dbReference type="Rhea" id="RHEA-COMP:12956"/>
        <dbReference type="ChEBI" id="CHEBI:15377"/>
        <dbReference type="ChEBI" id="CHEBI:15378"/>
        <dbReference type="ChEBI" id="CHEBI:15379"/>
        <dbReference type="ChEBI" id="CHEBI:16044"/>
        <dbReference type="ChEBI" id="CHEBI:45764"/>
        <dbReference type="ChEBI" id="CHEBI:57783"/>
        <dbReference type="ChEBI" id="CHEBI:58349"/>
        <dbReference type="EC" id="1.14.13.225"/>
    </reaction>
</comment>
<keyword evidence="10" id="KW-0521">NADP</keyword>
<evidence type="ECO:0000256" key="15">
    <source>
        <dbReference type="ARBA" id="ARBA00049522"/>
    </source>
</evidence>
<keyword evidence="5" id="KW-0963">Cytoplasm</keyword>
<comment type="subcellular location">
    <subcellularLocation>
        <location evidence="2">Cytoplasm</location>
    </subcellularLocation>
</comment>
<evidence type="ECO:0000256" key="16">
    <source>
        <dbReference type="PROSITE-ProRule" id="PRU00125"/>
    </source>
</evidence>
<feature type="region of interest" description="Disordered" evidence="18">
    <location>
        <begin position="1473"/>
        <end position="1579"/>
    </location>
</feature>
<feature type="region of interest" description="Disordered" evidence="18">
    <location>
        <begin position="1972"/>
        <end position="2033"/>
    </location>
</feature>
<feature type="region of interest" description="Disordered" evidence="18">
    <location>
        <begin position="997"/>
        <end position="1036"/>
    </location>
</feature>
<dbReference type="SMART" id="SM00132">
    <property type="entry name" value="LIM"/>
    <property type="match status" value="1"/>
</dbReference>
<evidence type="ECO:0000256" key="8">
    <source>
        <dbReference type="ARBA" id="ARBA00022827"/>
    </source>
</evidence>
<evidence type="ECO:0000313" key="21">
    <source>
        <dbReference type="EMBL" id="RZF36311.1"/>
    </source>
</evidence>
<evidence type="ECO:0000256" key="14">
    <source>
        <dbReference type="ARBA" id="ARBA00023203"/>
    </source>
</evidence>
<evidence type="ECO:0000256" key="10">
    <source>
        <dbReference type="ARBA" id="ARBA00022857"/>
    </source>
</evidence>
<dbReference type="STRING" id="195883.A0A482WT20"/>
<feature type="compositionally biased region" description="Acidic residues" evidence="18">
    <location>
        <begin position="1518"/>
        <end position="1531"/>
    </location>
</feature>
<dbReference type="GO" id="GO:0003779">
    <property type="term" value="F:actin binding"/>
    <property type="evidence" value="ECO:0007669"/>
    <property type="project" value="UniProtKB-KW"/>
</dbReference>
<comment type="caution">
    <text evidence="21">The sequence shown here is derived from an EMBL/GenBank/DDBJ whole genome shotgun (WGS) entry which is preliminary data.</text>
</comment>
<dbReference type="GO" id="GO:0120501">
    <property type="term" value="F:F-actin monooxygenase activity"/>
    <property type="evidence" value="ECO:0007669"/>
    <property type="project" value="UniProtKB-EC"/>
</dbReference>
<feature type="compositionally biased region" description="Basic and acidic residues" evidence="18">
    <location>
        <begin position="1507"/>
        <end position="1517"/>
    </location>
</feature>
<dbReference type="InterPro" id="IPR057494">
    <property type="entry name" value="Rossman_Mical"/>
</dbReference>
<keyword evidence="8" id="KW-0274">FAD</keyword>
<evidence type="ECO:0000256" key="6">
    <source>
        <dbReference type="ARBA" id="ARBA00022630"/>
    </source>
</evidence>
<accession>A0A482WT20</accession>
<dbReference type="GO" id="GO:0005737">
    <property type="term" value="C:cytoplasm"/>
    <property type="evidence" value="ECO:0007669"/>
    <property type="project" value="UniProtKB-SubCell"/>
</dbReference>
<keyword evidence="12" id="KW-0503">Monooxygenase</keyword>
<dbReference type="Pfam" id="PF00412">
    <property type="entry name" value="LIM"/>
    <property type="match status" value="1"/>
</dbReference>
<dbReference type="InterPro" id="IPR050540">
    <property type="entry name" value="F-actin_Monoox_Mical"/>
</dbReference>
<dbReference type="SMART" id="SM01203">
    <property type="entry name" value="DUF3585"/>
    <property type="match status" value="1"/>
</dbReference>
<sequence>MEHQQRKVPVSPEVALANDVFDQFCAASTFKSILGHHRHLCELLHIKPTNFPQFYPKLKAKLRSWKAQALWIKYDKRAAHKCYNRGKACPNTRVLIIGAGPCGLRAAIEAQLLGAKVVLVEKRDRISRNNVLHLWPFVIQDLRALGAKKFFGKFCAGAIDHISIRQLQFILLKVALIFGVEIHENLGFESLLPPSDDPSEERGWRAIVDPADHPVSQYEFDILIGADGKRNTLEGFKRKEFRGKLAIAITANFINRKTEAEARVEEISGVAFIFNQKFFKELYAATGIDLENIVYYKDETHYFVMTAKKHSLLDKGVILNDLADTARLLSVDNIDKAALMEYAREAADFSTGYKLPQLEFAVNHYGQPDVAMFDFTSMFAAENASRVLEKGGHRLLVTLVGDSLLEPFWPTGSGCARGFLSSMDACWAVRGWGMGRNPLDVLAERESVYRILGQTTPENLHRDYAAYTLDPHTRYPNLNSRLVLPIHVRGLYSSDNPEAIEQWLKCPPALDLPKKRRRKDSQVHPDTLLHWLKKQVMTGLEMEQCEVPDKLAMLSYLSQLYDTFRGEIPHIKHPKLEDDELPSKATTKEEDATAKLRSLTPAQRISLLGRIVSPPQPTAAHHRKRHSTLPRANADGQTSSAVSRRARKRRSAAASDRTTLQQVKEDYEDRQQVREEIERNRMERMMRRMYLRHLASQQFVKSMQMLQSNARSDGDNSPFEDYSLFVYRQTAPDFKDRVKELELKMNPLQAEREAKLLAEIKRGAPDEDFSGRIKNIEAKLKGGSILDKKPKDLLRAIGKIEKTDWNVREIEKKIEENKMGRGHKSRQEKVPKWSREQFDEKFSAVERKLKARSNEAGNHNKYSDIDKNLKRIEQKIRDGSVLEQGRNKVTAMAAQLAIKNQSEQEKPPLQKSNSKAALALVAQGGSEMCHFCNKRVYLMERLSAEGRFFHRGCFRCEYCSTTLRLGSYAFDRDGKFGSKFFCTYHFGLQGTQMMKASRKSEEHRRALGKENKPKTPETPKITKRDDFDLNRGETPERVEFENLSGGEEVEGGERVIVSEMDEDEWTDRNFGASAAEGSSDELSDLSESENDDDDDDDAEADFAEALTADEKFRLEETFRLAENWTRRHRTADDSDDSRRNFSYQEFDSEDDDDSDTATEGEDDIRAREMRKKEFEHHAPNSPGTDSGSDTEVASDEEYSESVSEEEDSEEEENEIENSATEIETDSEFEHDGSKQDVIIGDVPVKDIVHVKKGKLEEPMRVKVLTRPGTILNGNGSKEVNQKPADIQLKLRPLVPEEKENNIINNNLNHSAVPLVNPRKGDYLLNRTQSTEGIASKISLELKKRYLLGPVDLTGSVRKSGSASTLDSKLKNFVDHISEHQKLLNPAPEISPTMQAFLQGADKLKTSPTIGQTTQLFNSVKKEKELPRLADFGHVCSLKNNKEESVDLKNSVIEESSTNNVDDVSEKEKILNSLNQKESLESPPHILNEVDSRPRSPVHETSILVPDFPRRTEAKKNGDEEDEEEEEDDMESDSLSSEMTGSSSEEDEDVEKEEKKSQGVVLPPKVEIHNSRGELMDDDGEIVDQKVEEGSVETTGDSVNIICEVPDVVAVAAELDYNSMEECDRSKQIDLVPKMSVEAESNNTFNSKIITVPSSINSEGQILKQVSTPAELFVSDEGTGEDKLSRRSSPSSPVSLQCDDSEGYQNESLVAALTETELSDWARDEVSETLDDLELNINPQSLQSITFRRNQRPRNRRNARGVAARIARTEDFDDDYTHVCGKSADPRAAPPPSTLLTNIDNIEFMDTGGEEDESSTEDSKHQAIKNSGYVQFVNSPDDEDELATPMAEALPPFSDLESFKEDEESSRLTEDCATTSTSDVTTIVDTPLRQNMVLNTSAKNTDDNEPNTLLSPCIEPTSSATYEDYVKRLQGRISPFSNVRDSIDIRKSRRNNRILEAMSKPREEVIVEDTKTFKSPESAKLEEISRERSKQKDLIHDMVMNKLFAQGKSPQERRTKRNSRGSSSPSQGSITSVQNELRSIESLTAQNDVRSIESLSLPVCTQAVNLNVNVPERPKSIVEKSSTPKFDDSLERRHSIHQTVPAKCYYPSDNDKTPVNDNESFFTPVTSFKPRSMSVHCSFRVQQQLEMERKATKEVRNIMETPKAQHSEAYSLPDLRKALFDSANMLKTPVLPSSKSGLLLDSARASARLKAKMKTDQELGLSPEERIQALKERIRLMSRTESIEALTPEQKTPVVVDQLSTGANSNTKDTATPNRKKSKDRDRRKSIIQAVSDFFHKKSPSSSSPTKSPGSPPTSSGSSNKFSKFRIHRKDKSKSANNSDYEDYCDGKQQQSPPAKSLSESEARRRLIDDPPPVPPPPLNYSPPTKQSEESCSETEDTTHAEDSTRDQKPGRMSKRMARQAHLRRLRMAQEIQRQLEEVEVKQRELETLGVQIEKTIRGETTELSEGAKGEGELTQRWFELMRERNELRRFERELTVRAQDVELEDTHARLQADLRERLAKDDGEKTAEEMAKEAQILQEMLQIVQRRDDLLALLEEERHRYQEEDKDLEAQMLEKGLRLTSITTSK</sequence>
<feature type="compositionally biased region" description="Low complexity" evidence="18">
    <location>
        <begin position="1532"/>
        <end position="1542"/>
    </location>
</feature>
<dbReference type="EMBL" id="QKKF02026609">
    <property type="protein sequence ID" value="RZF36311.1"/>
    <property type="molecule type" value="Genomic_DNA"/>
</dbReference>
<keyword evidence="22" id="KW-1185">Reference proteome</keyword>
<feature type="compositionally biased region" description="Acidic residues" evidence="18">
    <location>
        <begin position="1078"/>
        <end position="1100"/>
    </location>
</feature>
<dbReference type="PANTHER" id="PTHR23167">
    <property type="entry name" value="CALPONIN HOMOLOGY DOMAIN-CONTAINING PROTEIN DDB_G0272472-RELATED"/>
    <property type="match status" value="1"/>
</dbReference>
<keyword evidence="9 16" id="KW-0862">Zinc</keyword>
<feature type="compositionally biased region" description="Pro residues" evidence="18">
    <location>
        <begin position="2369"/>
        <end position="2380"/>
    </location>
</feature>
<feature type="compositionally biased region" description="Basic and acidic residues" evidence="18">
    <location>
        <begin position="1565"/>
        <end position="1574"/>
    </location>
</feature>
<feature type="compositionally biased region" description="Basic and acidic residues" evidence="18">
    <location>
        <begin position="1487"/>
        <end position="1497"/>
    </location>
</feature>
<feature type="compositionally biased region" description="Basic and acidic residues" evidence="18">
    <location>
        <begin position="1163"/>
        <end position="1178"/>
    </location>
</feature>
<evidence type="ECO:0000256" key="1">
    <source>
        <dbReference type="ARBA" id="ARBA00001974"/>
    </source>
</evidence>
<dbReference type="PRINTS" id="PR00420">
    <property type="entry name" value="RNGMNOXGNASE"/>
</dbReference>
<dbReference type="Pfam" id="PF12130">
    <property type="entry name" value="bMERB_dom"/>
    <property type="match status" value="1"/>
</dbReference>
<evidence type="ECO:0000256" key="5">
    <source>
        <dbReference type="ARBA" id="ARBA00022490"/>
    </source>
</evidence>
<feature type="compositionally biased region" description="Basic and acidic residues" evidence="18">
    <location>
        <begin position="1130"/>
        <end position="1139"/>
    </location>
</feature>
<feature type="compositionally biased region" description="Basic and acidic residues" evidence="18">
    <location>
        <begin position="2396"/>
        <end position="2409"/>
    </location>
</feature>
<evidence type="ECO:0000259" key="19">
    <source>
        <dbReference type="PROSITE" id="PS50023"/>
    </source>
</evidence>
<dbReference type="EC" id="1.14.13.225" evidence="4"/>
<dbReference type="GO" id="GO:0046872">
    <property type="term" value="F:metal ion binding"/>
    <property type="evidence" value="ECO:0007669"/>
    <property type="project" value="UniProtKB-KW"/>
</dbReference>
<feature type="compositionally biased region" description="Low complexity" evidence="18">
    <location>
        <begin position="2299"/>
        <end position="2321"/>
    </location>
</feature>
<evidence type="ECO:0000256" key="13">
    <source>
        <dbReference type="ARBA" id="ARBA00023038"/>
    </source>
</evidence>
<dbReference type="InterPro" id="IPR001781">
    <property type="entry name" value="Znf_LIM"/>
</dbReference>
<dbReference type="InterPro" id="IPR022735">
    <property type="entry name" value="bMERB_dom"/>
</dbReference>
<evidence type="ECO:0000259" key="20">
    <source>
        <dbReference type="PROSITE" id="PS51848"/>
    </source>
</evidence>
<evidence type="ECO:0000256" key="18">
    <source>
        <dbReference type="SAM" id="MobiDB-lite"/>
    </source>
</evidence>
<evidence type="ECO:0000256" key="4">
    <source>
        <dbReference type="ARBA" id="ARBA00012709"/>
    </source>
</evidence>
<dbReference type="Pfam" id="PF00890">
    <property type="entry name" value="FAD_binding_2"/>
    <property type="match status" value="1"/>
</dbReference>
<feature type="region of interest" description="Disordered" evidence="18">
    <location>
        <begin position="1060"/>
        <end position="1100"/>
    </location>
</feature>